<dbReference type="PANTHER" id="PTHR45436:SF5">
    <property type="entry name" value="SENSOR HISTIDINE KINASE TRCS"/>
    <property type="match status" value="1"/>
</dbReference>
<dbReference type="RefSeq" id="WP_035279704.1">
    <property type="nucleotide sequence ID" value="NZ_AYXG01000048.1"/>
</dbReference>
<feature type="domain" description="HAMP" evidence="15">
    <location>
        <begin position="190"/>
        <end position="252"/>
    </location>
</feature>
<protein>
    <recommendedName>
        <fullName evidence="4">histidine kinase</fullName>
        <ecNumber evidence="4">2.7.13.3</ecNumber>
    </recommendedName>
</protein>
<dbReference type="PANTHER" id="PTHR45436">
    <property type="entry name" value="SENSOR HISTIDINE KINASE YKOH"/>
    <property type="match status" value="1"/>
</dbReference>
<dbReference type="CDD" id="cd00082">
    <property type="entry name" value="HisKA"/>
    <property type="match status" value="1"/>
</dbReference>
<dbReference type="PATRIC" id="fig|909613.9.peg.1310"/>
<dbReference type="PROSITE" id="PS50885">
    <property type="entry name" value="HAMP"/>
    <property type="match status" value="1"/>
</dbReference>
<evidence type="ECO:0000259" key="14">
    <source>
        <dbReference type="PROSITE" id="PS50109"/>
    </source>
</evidence>
<keyword evidence="16" id="KW-0407">Ion channel</keyword>
<dbReference type="GO" id="GO:0034220">
    <property type="term" value="P:monoatomic ion transmembrane transport"/>
    <property type="evidence" value="ECO:0007669"/>
    <property type="project" value="UniProtKB-KW"/>
</dbReference>
<gene>
    <name evidence="16" type="ORF">UO65_1295</name>
</gene>
<evidence type="ECO:0000256" key="9">
    <source>
        <dbReference type="ARBA" id="ARBA00022989"/>
    </source>
</evidence>
<dbReference type="SMART" id="SM00387">
    <property type="entry name" value="HATPase_c"/>
    <property type="match status" value="1"/>
</dbReference>
<dbReference type="FunFam" id="3.30.565.10:FF:000006">
    <property type="entry name" value="Sensor histidine kinase WalK"/>
    <property type="match status" value="1"/>
</dbReference>
<evidence type="ECO:0000259" key="15">
    <source>
        <dbReference type="PROSITE" id="PS50885"/>
    </source>
</evidence>
<reference evidence="16 17" key="1">
    <citation type="journal article" date="2014" name="Genome Announc.">
        <title>Draft Genome Sequence of the Antitrypanosomally Active Sponge-Associated Bacterium Actinokineospora sp. Strain EG49.</title>
        <authorList>
            <person name="Harjes J."/>
            <person name="Ryu T."/>
            <person name="Abdelmohsen U.R."/>
            <person name="Moitinho-Silva L."/>
            <person name="Horn H."/>
            <person name="Ravasi T."/>
            <person name="Hentschel U."/>
        </authorList>
    </citation>
    <scope>NUCLEOTIDE SEQUENCE [LARGE SCALE GENOMIC DNA]</scope>
    <source>
        <strain evidence="16 17">EG49</strain>
    </source>
</reference>
<evidence type="ECO:0000256" key="6">
    <source>
        <dbReference type="ARBA" id="ARBA00022679"/>
    </source>
</evidence>
<dbReference type="InterPro" id="IPR003594">
    <property type="entry name" value="HATPase_dom"/>
</dbReference>
<keyword evidence="16" id="KW-0406">Ion transport</keyword>
<dbReference type="Pfam" id="PF02518">
    <property type="entry name" value="HATPase_c"/>
    <property type="match status" value="1"/>
</dbReference>
<keyword evidence="7 13" id="KW-0812">Transmembrane</keyword>
<evidence type="ECO:0000256" key="13">
    <source>
        <dbReference type="SAM" id="Phobius"/>
    </source>
</evidence>
<dbReference type="InterPro" id="IPR036890">
    <property type="entry name" value="HATPase_C_sf"/>
</dbReference>
<evidence type="ECO:0000256" key="2">
    <source>
        <dbReference type="ARBA" id="ARBA00001968"/>
    </source>
</evidence>
<dbReference type="InterPro" id="IPR003661">
    <property type="entry name" value="HisK_dim/P_dom"/>
</dbReference>
<dbReference type="EMBL" id="AYXG01000048">
    <property type="protein sequence ID" value="EWC63297.1"/>
    <property type="molecule type" value="Genomic_DNA"/>
</dbReference>
<keyword evidence="16" id="KW-0813">Transport</keyword>
<dbReference type="InterPro" id="IPR003660">
    <property type="entry name" value="HAMP_dom"/>
</dbReference>
<feature type="domain" description="Histidine kinase" evidence="14">
    <location>
        <begin position="267"/>
        <end position="482"/>
    </location>
</feature>
<dbReference type="InterPro" id="IPR004358">
    <property type="entry name" value="Sig_transdc_His_kin-like_C"/>
</dbReference>
<dbReference type="Pfam" id="PF00672">
    <property type="entry name" value="HAMP"/>
    <property type="match status" value="1"/>
</dbReference>
<keyword evidence="10" id="KW-0902">Two-component regulatory system</keyword>
<keyword evidence="6 16" id="KW-0808">Transferase</keyword>
<dbReference type="InterPro" id="IPR036097">
    <property type="entry name" value="HisK_dim/P_sf"/>
</dbReference>
<dbReference type="Gene3D" id="6.10.340.10">
    <property type="match status" value="1"/>
</dbReference>
<organism evidence="16 17">
    <name type="scientific">Actinokineospora spheciospongiae</name>
    <dbReference type="NCBI Taxonomy" id="909613"/>
    <lineage>
        <taxon>Bacteria</taxon>
        <taxon>Bacillati</taxon>
        <taxon>Actinomycetota</taxon>
        <taxon>Actinomycetes</taxon>
        <taxon>Pseudonocardiales</taxon>
        <taxon>Pseudonocardiaceae</taxon>
        <taxon>Actinokineospora</taxon>
    </lineage>
</organism>
<dbReference type="SMART" id="SM00388">
    <property type="entry name" value="HisKA"/>
    <property type="match status" value="1"/>
</dbReference>
<dbReference type="Proteomes" id="UP000019277">
    <property type="component" value="Unassembled WGS sequence"/>
</dbReference>
<comment type="caution">
    <text evidence="16">The sequence shown here is derived from an EMBL/GenBank/DDBJ whole genome shotgun (WGS) entry which is preliminary data.</text>
</comment>
<keyword evidence="9 13" id="KW-1133">Transmembrane helix</keyword>
<name>W7J2J9_9PSEU</name>
<dbReference type="PROSITE" id="PS50109">
    <property type="entry name" value="HIS_KIN"/>
    <property type="match status" value="1"/>
</dbReference>
<evidence type="ECO:0000256" key="1">
    <source>
        <dbReference type="ARBA" id="ARBA00000085"/>
    </source>
</evidence>
<accession>W7J2J9</accession>
<dbReference type="EC" id="2.7.13.3" evidence="4"/>
<feature type="transmembrane region" description="Helical" evidence="13">
    <location>
        <begin position="168"/>
        <end position="189"/>
    </location>
</feature>
<evidence type="ECO:0000256" key="4">
    <source>
        <dbReference type="ARBA" id="ARBA00012438"/>
    </source>
</evidence>
<evidence type="ECO:0000256" key="12">
    <source>
        <dbReference type="SAM" id="MobiDB-lite"/>
    </source>
</evidence>
<dbReference type="CDD" id="cd00075">
    <property type="entry name" value="HATPase"/>
    <property type="match status" value="1"/>
</dbReference>
<feature type="region of interest" description="Disordered" evidence="12">
    <location>
        <begin position="56"/>
        <end position="82"/>
    </location>
</feature>
<evidence type="ECO:0000313" key="17">
    <source>
        <dbReference type="Proteomes" id="UP000019277"/>
    </source>
</evidence>
<dbReference type="SMART" id="SM00304">
    <property type="entry name" value="HAMP"/>
    <property type="match status" value="1"/>
</dbReference>
<evidence type="ECO:0000256" key="10">
    <source>
        <dbReference type="ARBA" id="ARBA00023012"/>
    </source>
</evidence>
<dbReference type="SUPFAM" id="SSF47384">
    <property type="entry name" value="Homodimeric domain of signal transducing histidine kinase"/>
    <property type="match status" value="1"/>
</dbReference>
<dbReference type="Gene3D" id="3.30.565.10">
    <property type="entry name" value="Histidine kinase-like ATPase, C-terminal domain"/>
    <property type="match status" value="1"/>
</dbReference>
<keyword evidence="17" id="KW-1185">Reference proteome</keyword>
<dbReference type="OrthoDB" id="9786919at2"/>
<comment type="subcellular location">
    <subcellularLocation>
        <location evidence="3">Cell membrane</location>
    </subcellularLocation>
</comment>
<dbReference type="InterPro" id="IPR050428">
    <property type="entry name" value="TCS_sensor_his_kinase"/>
</dbReference>
<dbReference type="GO" id="GO:0005509">
    <property type="term" value="F:calcium ion binding"/>
    <property type="evidence" value="ECO:0007669"/>
    <property type="project" value="UniProtKB-ARBA"/>
</dbReference>
<keyword evidence="8 16" id="KW-0418">Kinase</keyword>
<evidence type="ECO:0000256" key="8">
    <source>
        <dbReference type="ARBA" id="ARBA00022777"/>
    </source>
</evidence>
<dbReference type="InterPro" id="IPR005467">
    <property type="entry name" value="His_kinase_dom"/>
</dbReference>
<feature type="transmembrane region" description="Helical" evidence="13">
    <location>
        <begin position="21"/>
        <end position="44"/>
    </location>
</feature>
<sequence>MPSSPLGERPLSLRTRLIAEQLVLLALVCLVIGVVTVVGLRAFLVGQLDDQLRQASGRATEFSGRMPPGMRPPPSNAPGRGPGTISALIVGGAVDDAKRQTNTLVQEPLSGSAMDVLAALPADGVTRDRELDGVGNYRLIAVRTVYGDVVVTGLPLAGVEDTLLTTGLVLGGVALIGLTIAGVAGALIVRRTLEPLDRMAATAQRVSELELDRGEVALSVRVPAVDSDERTEVGQVGSALNRMLGHIGRALTARQASETRVRQFVADASHELRTPLAAISGYTELASRRTGELPPDVAHALSRVGSEARRMTALVEDLLLLARLDSGRPLLHETVDLSLLVIDTVGDARVAGPEHHWRLDLPGEPVLAVGDQARLHQVLANLLANGRTHTPPGTTITVALTRSGPEAVLTVADDGPGIAPDLLPEVFERFARGDSSRNRAAGSSTGLGLAIVAAVVQAHDGSVDVASVPGETRFTVRLPAAEA</sequence>
<dbReference type="AlphaFoldDB" id="W7J2J9"/>
<dbReference type="GO" id="GO:0005886">
    <property type="term" value="C:plasma membrane"/>
    <property type="evidence" value="ECO:0007669"/>
    <property type="project" value="UniProtKB-SubCell"/>
</dbReference>
<evidence type="ECO:0000313" key="16">
    <source>
        <dbReference type="EMBL" id="EWC63297.1"/>
    </source>
</evidence>
<dbReference type="Gene3D" id="1.10.287.130">
    <property type="match status" value="1"/>
</dbReference>
<keyword evidence="5" id="KW-0597">Phosphoprotein</keyword>
<evidence type="ECO:0000256" key="3">
    <source>
        <dbReference type="ARBA" id="ARBA00004236"/>
    </source>
</evidence>
<comment type="cofactor">
    <cofactor evidence="2">
        <name>a divalent metal cation</name>
        <dbReference type="ChEBI" id="CHEBI:60240"/>
    </cofactor>
</comment>
<dbReference type="GO" id="GO:0000155">
    <property type="term" value="F:phosphorelay sensor kinase activity"/>
    <property type="evidence" value="ECO:0007669"/>
    <property type="project" value="InterPro"/>
</dbReference>
<evidence type="ECO:0000256" key="11">
    <source>
        <dbReference type="ARBA" id="ARBA00023136"/>
    </source>
</evidence>
<dbReference type="FunFam" id="1.10.287.130:FF:000001">
    <property type="entry name" value="Two-component sensor histidine kinase"/>
    <property type="match status" value="1"/>
</dbReference>
<evidence type="ECO:0000256" key="5">
    <source>
        <dbReference type="ARBA" id="ARBA00022553"/>
    </source>
</evidence>
<keyword evidence="11 13" id="KW-0472">Membrane</keyword>
<dbReference type="CDD" id="cd06225">
    <property type="entry name" value="HAMP"/>
    <property type="match status" value="1"/>
</dbReference>
<dbReference type="SUPFAM" id="SSF55874">
    <property type="entry name" value="ATPase domain of HSP90 chaperone/DNA topoisomerase II/histidine kinase"/>
    <property type="match status" value="1"/>
</dbReference>
<dbReference type="PRINTS" id="PR00344">
    <property type="entry name" value="BCTRLSENSOR"/>
</dbReference>
<dbReference type="Pfam" id="PF00512">
    <property type="entry name" value="HisKA"/>
    <property type="match status" value="1"/>
</dbReference>
<dbReference type="STRING" id="909613.UO65_1295"/>
<evidence type="ECO:0000256" key="7">
    <source>
        <dbReference type="ARBA" id="ARBA00022692"/>
    </source>
</evidence>
<proteinExistence type="predicted"/>
<dbReference type="eggNOG" id="COG2205">
    <property type="taxonomic scope" value="Bacteria"/>
</dbReference>
<comment type="catalytic activity">
    <reaction evidence="1">
        <text>ATP + protein L-histidine = ADP + protein N-phospho-L-histidine.</text>
        <dbReference type="EC" id="2.7.13.3"/>
    </reaction>
</comment>